<gene>
    <name evidence="2" type="ORF">Dia5BBH33_12740</name>
</gene>
<dbReference type="AlphaFoldDB" id="A0A8D4UUQ3"/>
<accession>A0A8D4UUQ3</accession>
<feature type="transmembrane region" description="Helical" evidence="1">
    <location>
        <begin position="365"/>
        <end position="385"/>
    </location>
</feature>
<keyword evidence="1" id="KW-0812">Transmembrane</keyword>
<dbReference type="InterPro" id="IPR018580">
    <property type="entry name" value="Uncharacterised_YfhO"/>
</dbReference>
<protein>
    <recommendedName>
        <fullName evidence="4">Bacterial membrane protein YfhO</fullName>
    </recommendedName>
</protein>
<sequence>MLIWEMSMSACIFLSMRGAGSLYTYQSYDDQQRTQIQEIKAYDGGIYRINQVMNRGDIRAKDEQEKNKGFNLNESMNFNYWGIQEYTSLLKKSQFRLSSNIGYYDFTERANRFYTSILPADSLLGVKYLLLTEPIKGLESDLPFGISNGKKVYKNPYALPMAFIYRENDQIIPGESDNPFTYTNALYSKLIGHAVTIYHPVSFTEICENRHEIYEINNGVDPIYAFLIWDGPYRQVSINGESSQILYDSGMFYIPATGSQTRAIDVDLSDDIRMKQALFYETDLSALKEISREINQRAAKNLMIRDGEISGTVEGREGDILFLSVPYENGWTVMRNGKEITPDIFAGCLMNIPLEEGENHIQMTYHIPGLTAGAALTLIGILLLAGNQYKRRKQ</sequence>
<name>A0A8D4UUQ3_9FIRM</name>
<dbReference type="EMBL" id="AP019697">
    <property type="protein sequence ID" value="BBK25339.1"/>
    <property type="molecule type" value="Genomic_DNA"/>
</dbReference>
<keyword evidence="1" id="KW-1133">Transmembrane helix</keyword>
<dbReference type="Pfam" id="PF09586">
    <property type="entry name" value="YfhO"/>
    <property type="match status" value="2"/>
</dbReference>
<dbReference type="Proteomes" id="UP000320585">
    <property type="component" value="Chromosome"/>
</dbReference>
<dbReference type="KEGG" id="dho:Dia5BBH33_12740"/>
<keyword evidence="3" id="KW-1185">Reference proteome</keyword>
<evidence type="ECO:0000313" key="2">
    <source>
        <dbReference type="EMBL" id="BBK25339.1"/>
    </source>
</evidence>
<keyword evidence="1" id="KW-0472">Membrane</keyword>
<reference evidence="3" key="1">
    <citation type="submission" date="2019-05" db="EMBL/GenBank/DDBJ databases">
        <title>Complete genome sequencing of Dialister sp. strain 5BBH33.</title>
        <authorList>
            <person name="Sakamoto M."/>
            <person name="Murakami T."/>
            <person name="Mori H."/>
        </authorList>
    </citation>
    <scope>NUCLEOTIDE SEQUENCE [LARGE SCALE GENOMIC DNA]</scope>
    <source>
        <strain evidence="3">5BBH33</strain>
    </source>
</reference>
<dbReference type="PANTHER" id="PTHR38454">
    <property type="entry name" value="INTEGRAL MEMBRANE PROTEIN-RELATED"/>
    <property type="match status" value="1"/>
</dbReference>
<evidence type="ECO:0008006" key="4">
    <source>
        <dbReference type="Google" id="ProtNLM"/>
    </source>
</evidence>
<organism evidence="2 3">
    <name type="scientific">Dialister hominis</name>
    <dbReference type="NCBI Taxonomy" id="2582419"/>
    <lineage>
        <taxon>Bacteria</taxon>
        <taxon>Bacillati</taxon>
        <taxon>Bacillota</taxon>
        <taxon>Negativicutes</taxon>
        <taxon>Veillonellales</taxon>
        <taxon>Veillonellaceae</taxon>
        <taxon>Dialister</taxon>
    </lineage>
</organism>
<evidence type="ECO:0000313" key="3">
    <source>
        <dbReference type="Proteomes" id="UP000320585"/>
    </source>
</evidence>
<dbReference type="PANTHER" id="PTHR38454:SF1">
    <property type="entry name" value="INTEGRAL MEMBRANE PROTEIN"/>
    <property type="match status" value="1"/>
</dbReference>
<proteinExistence type="predicted"/>
<evidence type="ECO:0000256" key="1">
    <source>
        <dbReference type="SAM" id="Phobius"/>
    </source>
</evidence>